<dbReference type="InterPro" id="IPR002413">
    <property type="entry name" value="V5_allergen-like"/>
</dbReference>
<dbReference type="Pfam" id="PF00188">
    <property type="entry name" value="CAP"/>
    <property type="match status" value="1"/>
</dbReference>
<dbReference type="PRINTS" id="PR00838">
    <property type="entry name" value="V5ALLERGEN"/>
</dbReference>
<dbReference type="SUPFAM" id="SSF57546">
    <property type="entry name" value="Crisp domain-like"/>
    <property type="match status" value="1"/>
</dbReference>
<dbReference type="Proteomes" id="UP001460270">
    <property type="component" value="Unassembled WGS sequence"/>
</dbReference>
<dbReference type="SMART" id="SM00198">
    <property type="entry name" value="SCP"/>
    <property type="match status" value="1"/>
</dbReference>
<dbReference type="InterPro" id="IPR014044">
    <property type="entry name" value="CAP_dom"/>
</dbReference>
<proteinExistence type="inferred from homology"/>
<comment type="similarity">
    <text evidence="1">Belongs to the CRISP family.</text>
</comment>
<dbReference type="InterPro" id="IPR035940">
    <property type="entry name" value="CAP_sf"/>
</dbReference>
<dbReference type="Gene3D" id="1.10.10.740">
    <property type="entry name" value="Crisp domain"/>
    <property type="match status" value="1"/>
</dbReference>
<comment type="caution">
    <text evidence="3">The sequence shown here is derived from an EMBL/GenBank/DDBJ whole genome shotgun (WGS) entry which is preliminary data.</text>
</comment>
<gene>
    <name evidence="3" type="ORF">WMY93_025627</name>
</gene>
<dbReference type="AlphaFoldDB" id="A0AAW0MV82"/>
<protein>
    <recommendedName>
        <fullName evidence="2">SCP domain-containing protein</fullName>
    </recommendedName>
</protein>
<dbReference type="GO" id="GO:0005576">
    <property type="term" value="C:extracellular region"/>
    <property type="evidence" value="ECO:0007669"/>
    <property type="project" value="InterPro"/>
</dbReference>
<dbReference type="InterPro" id="IPR018244">
    <property type="entry name" value="Allrgn_V5/Tpx1_CS"/>
</dbReference>
<sequence length="168" mass="18943">MRGDKGDEDKREEMRGGVLSTRGELFKSGGPVSWESVITAWHDEVENFEYPATSINGKPIGHYTQVIWNSSNRVGCAMALCPGDIYFYGCRYYRAGNFRGWKPYTKGESCGMCPDNCVNKLCTNPCPYKNDFLACFNKSRKQCVIPAVAEHCEALCKCYHKIVPVSKR</sequence>
<organism evidence="3 4">
    <name type="scientific">Mugilogobius chulae</name>
    <name type="common">yellowstripe goby</name>
    <dbReference type="NCBI Taxonomy" id="88201"/>
    <lineage>
        <taxon>Eukaryota</taxon>
        <taxon>Metazoa</taxon>
        <taxon>Chordata</taxon>
        <taxon>Craniata</taxon>
        <taxon>Vertebrata</taxon>
        <taxon>Euteleostomi</taxon>
        <taxon>Actinopterygii</taxon>
        <taxon>Neopterygii</taxon>
        <taxon>Teleostei</taxon>
        <taxon>Neoteleostei</taxon>
        <taxon>Acanthomorphata</taxon>
        <taxon>Gobiaria</taxon>
        <taxon>Gobiiformes</taxon>
        <taxon>Gobioidei</taxon>
        <taxon>Gobiidae</taxon>
        <taxon>Gobionellinae</taxon>
        <taxon>Mugilogobius</taxon>
    </lineage>
</organism>
<dbReference type="EMBL" id="JBBPFD010000019">
    <property type="protein sequence ID" value="KAK7886006.1"/>
    <property type="molecule type" value="Genomic_DNA"/>
</dbReference>
<dbReference type="PANTHER" id="PTHR10334">
    <property type="entry name" value="CYSTEINE-RICH SECRETORY PROTEIN-RELATED"/>
    <property type="match status" value="1"/>
</dbReference>
<dbReference type="InterPro" id="IPR042076">
    <property type="entry name" value="Crisp-like_dom"/>
</dbReference>
<evidence type="ECO:0000259" key="2">
    <source>
        <dbReference type="SMART" id="SM00198"/>
    </source>
</evidence>
<dbReference type="Pfam" id="PF08562">
    <property type="entry name" value="Crisp"/>
    <property type="match status" value="1"/>
</dbReference>
<evidence type="ECO:0000313" key="3">
    <source>
        <dbReference type="EMBL" id="KAK7886006.1"/>
    </source>
</evidence>
<evidence type="ECO:0000256" key="1">
    <source>
        <dbReference type="ARBA" id="ARBA00009923"/>
    </source>
</evidence>
<reference evidence="4" key="1">
    <citation type="submission" date="2024-04" db="EMBL/GenBank/DDBJ databases">
        <title>Salinicola lusitanus LLJ914,a marine bacterium isolated from the Okinawa Trough.</title>
        <authorList>
            <person name="Li J."/>
        </authorList>
    </citation>
    <scope>NUCLEOTIDE SEQUENCE [LARGE SCALE GENOMIC DNA]</scope>
</reference>
<dbReference type="InterPro" id="IPR001283">
    <property type="entry name" value="CRISP-related"/>
</dbReference>
<evidence type="ECO:0000313" key="4">
    <source>
        <dbReference type="Proteomes" id="UP001460270"/>
    </source>
</evidence>
<dbReference type="SUPFAM" id="SSF55797">
    <property type="entry name" value="PR-1-like"/>
    <property type="match status" value="1"/>
</dbReference>
<dbReference type="PROSITE" id="PS01010">
    <property type="entry name" value="CRISP_2"/>
    <property type="match status" value="1"/>
</dbReference>
<feature type="domain" description="SCP" evidence="2">
    <location>
        <begin position="4"/>
        <end position="100"/>
    </location>
</feature>
<keyword evidence="4" id="KW-1185">Reference proteome</keyword>
<dbReference type="PROSITE" id="PS01009">
    <property type="entry name" value="CRISP_1"/>
    <property type="match status" value="1"/>
</dbReference>
<accession>A0AAW0MV82</accession>
<dbReference type="InterPro" id="IPR013871">
    <property type="entry name" value="Cysteine_rich_secretory"/>
</dbReference>
<dbReference type="PRINTS" id="PR00837">
    <property type="entry name" value="V5TPXLIKE"/>
</dbReference>
<name>A0AAW0MV82_9GOBI</name>
<dbReference type="Gene3D" id="3.40.33.10">
    <property type="entry name" value="CAP"/>
    <property type="match status" value="1"/>
</dbReference>